<sequence length="143" mass="16211">MKIAIDAHVIQEMFARDTDGSVMENIEDYYEERREDEEAKGLEPFDGMEVLLESGVLIETAEGYRVVADQDEWDIRGPGPGESEVRQAMIHVLEASKVDWCGEPMKGYEFSDLYLDSYWGAFDTREEYVASIADYVDCGTGES</sequence>
<dbReference type="Proteomes" id="UP000584931">
    <property type="component" value="Unassembled WGS sequence"/>
</dbReference>
<protein>
    <submittedName>
        <fullName evidence="1">Uncharacterized protein</fullName>
    </submittedName>
</protein>
<reference evidence="1 2" key="1">
    <citation type="submission" date="2020-07" db="EMBL/GenBank/DDBJ databases">
        <title>Sequencing the genomes of 1000 actinobacteria strains.</title>
        <authorList>
            <person name="Klenk H.-P."/>
        </authorList>
    </citation>
    <scope>NUCLEOTIDE SEQUENCE [LARGE SCALE GENOMIC DNA]</scope>
    <source>
        <strain evidence="1 2">DSM 45278</strain>
    </source>
</reference>
<gene>
    <name evidence="1" type="ORF">HNR06_003615</name>
</gene>
<evidence type="ECO:0000313" key="2">
    <source>
        <dbReference type="Proteomes" id="UP000584931"/>
    </source>
</evidence>
<proteinExistence type="predicted"/>
<comment type="caution">
    <text evidence="1">The sequence shown here is derived from an EMBL/GenBank/DDBJ whole genome shotgun (WGS) entry which is preliminary data.</text>
</comment>
<dbReference type="RefSeq" id="WP_179810709.1">
    <property type="nucleotide sequence ID" value="NZ_JACCHL010000001.1"/>
</dbReference>
<evidence type="ECO:0000313" key="1">
    <source>
        <dbReference type="EMBL" id="NYH54026.1"/>
    </source>
</evidence>
<accession>A0A7Y9XDX7</accession>
<dbReference type="AlphaFoldDB" id="A0A7Y9XDX7"/>
<name>A0A7Y9XDX7_9ACTN</name>
<organism evidence="1 2">
    <name type="scientific">Nocardiopsis sinuspersici</name>
    <dbReference type="NCBI Taxonomy" id="501010"/>
    <lineage>
        <taxon>Bacteria</taxon>
        <taxon>Bacillati</taxon>
        <taxon>Actinomycetota</taxon>
        <taxon>Actinomycetes</taxon>
        <taxon>Streptosporangiales</taxon>
        <taxon>Nocardiopsidaceae</taxon>
        <taxon>Nocardiopsis</taxon>
    </lineage>
</organism>
<dbReference type="EMBL" id="JACCHL010000001">
    <property type="protein sequence ID" value="NYH54026.1"/>
    <property type="molecule type" value="Genomic_DNA"/>
</dbReference>